<comment type="caution">
    <text evidence="10">The sequence shown here is derived from an EMBL/GenBank/DDBJ whole genome shotgun (WGS) entry which is preliminary data.</text>
</comment>
<dbReference type="PANTHER" id="PTHR16515">
    <property type="entry name" value="PR DOMAIN ZINC FINGER PROTEIN"/>
    <property type="match status" value="1"/>
</dbReference>
<dbReference type="GeneID" id="89937434"/>
<dbReference type="SUPFAM" id="SSF57667">
    <property type="entry name" value="beta-beta-alpha zinc fingers"/>
    <property type="match status" value="3"/>
</dbReference>
<evidence type="ECO:0000256" key="8">
    <source>
        <dbReference type="SAM" id="MobiDB-lite"/>
    </source>
</evidence>
<dbReference type="GO" id="GO:0005634">
    <property type="term" value="C:nucleus"/>
    <property type="evidence" value="ECO:0007669"/>
    <property type="project" value="UniProtKB-SubCell"/>
</dbReference>
<protein>
    <recommendedName>
        <fullName evidence="9">C2H2-type domain-containing protein</fullName>
    </recommendedName>
</protein>
<keyword evidence="2" id="KW-0479">Metal-binding</keyword>
<dbReference type="InterPro" id="IPR050331">
    <property type="entry name" value="Zinc_finger"/>
</dbReference>
<dbReference type="InterPro" id="IPR036236">
    <property type="entry name" value="Znf_C2H2_sf"/>
</dbReference>
<keyword evidence="11" id="KW-1185">Reference proteome</keyword>
<evidence type="ECO:0000256" key="5">
    <source>
        <dbReference type="ARBA" id="ARBA00022833"/>
    </source>
</evidence>
<feature type="compositionally biased region" description="Low complexity" evidence="8">
    <location>
        <begin position="91"/>
        <end position="107"/>
    </location>
</feature>
<gene>
    <name evidence="10" type="ORF">N656DRAFT_764020</name>
</gene>
<keyword evidence="4 7" id="KW-0863">Zinc-finger</keyword>
<feature type="domain" description="C2H2-type" evidence="9">
    <location>
        <begin position="217"/>
        <end position="244"/>
    </location>
</feature>
<dbReference type="Proteomes" id="UP001302812">
    <property type="component" value="Unassembled WGS sequence"/>
</dbReference>
<evidence type="ECO:0000256" key="4">
    <source>
        <dbReference type="ARBA" id="ARBA00022771"/>
    </source>
</evidence>
<feature type="region of interest" description="Disordered" evidence="8">
    <location>
        <begin position="75"/>
        <end position="107"/>
    </location>
</feature>
<dbReference type="GO" id="GO:0000981">
    <property type="term" value="F:DNA-binding transcription factor activity, RNA polymerase II-specific"/>
    <property type="evidence" value="ECO:0007669"/>
    <property type="project" value="UniProtKB-ARBA"/>
</dbReference>
<dbReference type="RefSeq" id="XP_064664666.1">
    <property type="nucleotide sequence ID" value="XM_064813309.1"/>
</dbReference>
<accession>A0AAN6T7H0</accession>
<evidence type="ECO:0000256" key="1">
    <source>
        <dbReference type="ARBA" id="ARBA00004123"/>
    </source>
</evidence>
<dbReference type="PROSITE" id="PS00028">
    <property type="entry name" value="ZINC_FINGER_C2H2_1"/>
    <property type="match status" value="4"/>
</dbReference>
<evidence type="ECO:0000313" key="11">
    <source>
        <dbReference type="Proteomes" id="UP001302812"/>
    </source>
</evidence>
<dbReference type="EMBL" id="MU853382">
    <property type="protein sequence ID" value="KAK4107096.1"/>
    <property type="molecule type" value="Genomic_DNA"/>
</dbReference>
<dbReference type="Gene3D" id="3.30.160.60">
    <property type="entry name" value="Classic Zinc Finger"/>
    <property type="match status" value="4"/>
</dbReference>
<feature type="compositionally biased region" description="Basic and acidic residues" evidence="8">
    <location>
        <begin position="75"/>
        <end position="87"/>
    </location>
</feature>
<feature type="domain" description="C2H2-type" evidence="9">
    <location>
        <begin position="159"/>
        <end position="188"/>
    </location>
</feature>
<reference evidence="10" key="2">
    <citation type="submission" date="2023-05" db="EMBL/GenBank/DDBJ databases">
        <authorList>
            <consortium name="Lawrence Berkeley National Laboratory"/>
            <person name="Steindorff A."/>
            <person name="Hensen N."/>
            <person name="Bonometti L."/>
            <person name="Westerberg I."/>
            <person name="Brannstrom I.O."/>
            <person name="Guillou S."/>
            <person name="Cros-Aarteil S."/>
            <person name="Calhoun S."/>
            <person name="Haridas S."/>
            <person name="Kuo A."/>
            <person name="Mondo S."/>
            <person name="Pangilinan J."/>
            <person name="Riley R."/>
            <person name="Labutti K."/>
            <person name="Andreopoulos B."/>
            <person name="Lipzen A."/>
            <person name="Chen C."/>
            <person name="Yanf M."/>
            <person name="Daum C."/>
            <person name="Ng V."/>
            <person name="Clum A."/>
            <person name="Ohm R."/>
            <person name="Martin F."/>
            <person name="Silar P."/>
            <person name="Natvig D."/>
            <person name="Lalanne C."/>
            <person name="Gautier V."/>
            <person name="Ament-Velasquez S.L."/>
            <person name="Kruys A."/>
            <person name="Hutchinson M.I."/>
            <person name="Powell A.J."/>
            <person name="Barry K."/>
            <person name="Miller A.N."/>
            <person name="Grigoriev I.V."/>
            <person name="Debuchy R."/>
            <person name="Gladieux P."/>
            <person name="Thoren M.H."/>
            <person name="Johannesson H."/>
        </authorList>
    </citation>
    <scope>NUCLEOTIDE SEQUENCE</scope>
    <source>
        <strain evidence="10">CBS 508.74</strain>
    </source>
</reference>
<dbReference type="FunFam" id="3.30.160.60:FF:000446">
    <property type="entry name" value="Zinc finger protein"/>
    <property type="match status" value="1"/>
</dbReference>
<dbReference type="AlphaFoldDB" id="A0AAN6T7H0"/>
<dbReference type="GO" id="GO:0000978">
    <property type="term" value="F:RNA polymerase II cis-regulatory region sequence-specific DNA binding"/>
    <property type="evidence" value="ECO:0007669"/>
    <property type="project" value="UniProtKB-ARBA"/>
</dbReference>
<keyword evidence="3" id="KW-0677">Repeat</keyword>
<keyword evidence="5" id="KW-0862">Zinc</keyword>
<evidence type="ECO:0000313" key="10">
    <source>
        <dbReference type="EMBL" id="KAK4107096.1"/>
    </source>
</evidence>
<dbReference type="FunFam" id="3.30.160.60:FF:000358">
    <property type="entry name" value="zinc finger protein 24"/>
    <property type="match status" value="1"/>
</dbReference>
<proteinExistence type="predicted"/>
<reference evidence="10" key="1">
    <citation type="journal article" date="2023" name="Mol. Phylogenet. Evol.">
        <title>Genome-scale phylogeny and comparative genomics of the fungal order Sordariales.</title>
        <authorList>
            <person name="Hensen N."/>
            <person name="Bonometti L."/>
            <person name="Westerberg I."/>
            <person name="Brannstrom I.O."/>
            <person name="Guillou S."/>
            <person name="Cros-Aarteil S."/>
            <person name="Calhoun S."/>
            <person name="Haridas S."/>
            <person name="Kuo A."/>
            <person name="Mondo S."/>
            <person name="Pangilinan J."/>
            <person name="Riley R."/>
            <person name="LaButti K."/>
            <person name="Andreopoulos B."/>
            <person name="Lipzen A."/>
            <person name="Chen C."/>
            <person name="Yan M."/>
            <person name="Daum C."/>
            <person name="Ng V."/>
            <person name="Clum A."/>
            <person name="Steindorff A."/>
            <person name="Ohm R.A."/>
            <person name="Martin F."/>
            <person name="Silar P."/>
            <person name="Natvig D.O."/>
            <person name="Lalanne C."/>
            <person name="Gautier V."/>
            <person name="Ament-Velasquez S.L."/>
            <person name="Kruys A."/>
            <person name="Hutchinson M.I."/>
            <person name="Powell A.J."/>
            <person name="Barry K."/>
            <person name="Miller A.N."/>
            <person name="Grigoriev I.V."/>
            <person name="Debuchy R."/>
            <person name="Gladieux P."/>
            <person name="Hiltunen Thoren M."/>
            <person name="Johannesson H."/>
        </authorList>
    </citation>
    <scope>NUCLEOTIDE SEQUENCE</scope>
    <source>
        <strain evidence="10">CBS 508.74</strain>
    </source>
</reference>
<name>A0AAN6T7H0_9PEZI</name>
<organism evidence="10 11">
    <name type="scientific">Canariomyces notabilis</name>
    <dbReference type="NCBI Taxonomy" id="2074819"/>
    <lineage>
        <taxon>Eukaryota</taxon>
        <taxon>Fungi</taxon>
        <taxon>Dikarya</taxon>
        <taxon>Ascomycota</taxon>
        <taxon>Pezizomycotina</taxon>
        <taxon>Sordariomycetes</taxon>
        <taxon>Sordariomycetidae</taxon>
        <taxon>Sordariales</taxon>
        <taxon>Chaetomiaceae</taxon>
        <taxon>Canariomyces</taxon>
    </lineage>
</organism>
<dbReference type="PANTHER" id="PTHR16515:SF49">
    <property type="entry name" value="GASTRULA ZINC FINGER PROTEIN XLCGF49.1-LIKE-RELATED"/>
    <property type="match status" value="1"/>
</dbReference>
<comment type="subcellular location">
    <subcellularLocation>
        <location evidence="1">Nucleus</location>
    </subcellularLocation>
</comment>
<dbReference type="FunFam" id="3.30.160.60:FF:000072">
    <property type="entry name" value="zinc finger protein 143 isoform X1"/>
    <property type="match status" value="1"/>
</dbReference>
<evidence type="ECO:0000256" key="3">
    <source>
        <dbReference type="ARBA" id="ARBA00022737"/>
    </source>
</evidence>
<feature type="domain" description="C2H2-type" evidence="9">
    <location>
        <begin position="245"/>
        <end position="270"/>
    </location>
</feature>
<evidence type="ECO:0000256" key="7">
    <source>
        <dbReference type="PROSITE-ProRule" id="PRU00042"/>
    </source>
</evidence>
<dbReference type="SMART" id="SM00355">
    <property type="entry name" value="ZnF_C2H2"/>
    <property type="match status" value="4"/>
</dbReference>
<sequence>MALHSVPRDTFGLCSMITSVTTPYPSVSYGDDVAYSTPSALDAPFEARQFLERPQAPVIHGEIGFQWHWDGRFSDDKKPSPSIKKSEAQMSTSAKSTTSDSTATSTASTTIVPNVRVNGAPTYEFNTPVDNLMKVFKKVVGGETSTDQAETAETESRRFRCDIPGCTKSFTQKNNLDKHRRAHTGERPYKCKLCGQGFTQTVNLRTHTRRHLGEKPHKCNKCGKAFPQRGNLTQHMRTHDRTKTWVCKLDNCGKKFTWRGNLKPHHNKFHRNTIDTLLAKLATGQVSDEEREMAKYLYDLYPHANKGIKGRGKGEKVQRVAPSCPQPQLDATSTSTSSITAPTYSMLMPHGLPVMPMPMPQPSHNSYPFPGLSHPAAYSMAHEEFGMVTSSQVSAPNLAPYKEEEEQLAFADWGWY</sequence>
<dbReference type="GO" id="GO:0008270">
    <property type="term" value="F:zinc ion binding"/>
    <property type="evidence" value="ECO:0007669"/>
    <property type="project" value="UniProtKB-KW"/>
</dbReference>
<dbReference type="InterPro" id="IPR013087">
    <property type="entry name" value="Znf_C2H2_type"/>
</dbReference>
<evidence type="ECO:0000256" key="6">
    <source>
        <dbReference type="ARBA" id="ARBA00023242"/>
    </source>
</evidence>
<dbReference type="PROSITE" id="PS50157">
    <property type="entry name" value="ZINC_FINGER_C2H2_2"/>
    <property type="match status" value="4"/>
</dbReference>
<feature type="domain" description="C2H2-type" evidence="9">
    <location>
        <begin position="189"/>
        <end position="216"/>
    </location>
</feature>
<keyword evidence="6" id="KW-0539">Nucleus</keyword>
<evidence type="ECO:0000259" key="9">
    <source>
        <dbReference type="PROSITE" id="PS50157"/>
    </source>
</evidence>
<evidence type="ECO:0000256" key="2">
    <source>
        <dbReference type="ARBA" id="ARBA00022723"/>
    </source>
</evidence>
<dbReference type="Pfam" id="PF00096">
    <property type="entry name" value="zf-C2H2"/>
    <property type="match status" value="3"/>
</dbReference>